<dbReference type="InterPro" id="IPR050984">
    <property type="entry name" value="Gfo/Idh/MocA_domain"/>
</dbReference>
<evidence type="ECO:0000256" key="2">
    <source>
        <dbReference type="ARBA" id="ARBA00023002"/>
    </source>
</evidence>
<evidence type="ECO:0000256" key="1">
    <source>
        <dbReference type="ARBA" id="ARBA00010928"/>
    </source>
</evidence>
<feature type="domain" description="Gfo/Idh/MocA-like oxidoreductase N-terminal" evidence="3">
    <location>
        <begin position="4"/>
        <end position="122"/>
    </location>
</feature>
<protein>
    <submittedName>
        <fullName evidence="5">Predicted dehydrogenase</fullName>
    </submittedName>
</protein>
<accession>A0A1I5XWQ9</accession>
<feature type="domain" description="GFO/IDH/MocA-like oxidoreductase" evidence="4">
    <location>
        <begin position="131"/>
        <end position="248"/>
    </location>
</feature>
<proteinExistence type="inferred from homology"/>
<dbReference type="RefSeq" id="WP_093536232.1">
    <property type="nucleotide sequence ID" value="NZ_FOXU01000002.1"/>
</dbReference>
<dbReference type="GO" id="GO:0016491">
    <property type="term" value="F:oxidoreductase activity"/>
    <property type="evidence" value="ECO:0007669"/>
    <property type="project" value="UniProtKB-KW"/>
</dbReference>
<dbReference type="Proteomes" id="UP000198734">
    <property type="component" value="Unassembled WGS sequence"/>
</dbReference>
<keyword evidence="6" id="KW-1185">Reference proteome</keyword>
<evidence type="ECO:0000313" key="6">
    <source>
        <dbReference type="Proteomes" id="UP000198734"/>
    </source>
</evidence>
<dbReference type="Gene3D" id="3.30.360.10">
    <property type="entry name" value="Dihydrodipicolinate Reductase, domain 2"/>
    <property type="match status" value="1"/>
</dbReference>
<dbReference type="SUPFAM" id="SSF51735">
    <property type="entry name" value="NAD(P)-binding Rossmann-fold domains"/>
    <property type="match status" value="1"/>
</dbReference>
<gene>
    <name evidence="5" type="ORF">SAMN05421670_1756</name>
</gene>
<dbReference type="GO" id="GO:0000166">
    <property type="term" value="F:nucleotide binding"/>
    <property type="evidence" value="ECO:0007669"/>
    <property type="project" value="InterPro"/>
</dbReference>
<evidence type="ECO:0000259" key="3">
    <source>
        <dbReference type="Pfam" id="PF01408"/>
    </source>
</evidence>
<keyword evidence="2" id="KW-0560">Oxidoreductase</keyword>
<dbReference type="AlphaFoldDB" id="A0A1I5XWQ9"/>
<dbReference type="InterPro" id="IPR000683">
    <property type="entry name" value="Gfo/Idh/MocA-like_OxRdtase_N"/>
</dbReference>
<name>A0A1I5XWQ9_9BACI</name>
<dbReference type="InterPro" id="IPR055170">
    <property type="entry name" value="GFO_IDH_MocA-like_dom"/>
</dbReference>
<dbReference type="SUPFAM" id="SSF55347">
    <property type="entry name" value="Glyceraldehyde-3-phosphate dehydrogenase-like, C-terminal domain"/>
    <property type="match status" value="1"/>
</dbReference>
<dbReference type="InterPro" id="IPR036291">
    <property type="entry name" value="NAD(P)-bd_dom_sf"/>
</dbReference>
<dbReference type="Pfam" id="PF22725">
    <property type="entry name" value="GFO_IDH_MocA_C3"/>
    <property type="match status" value="1"/>
</dbReference>
<reference evidence="6" key="1">
    <citation type="submission" date="2016-10" db="EMBL/GenBank/DDBJ databases">
        <authorList>
            <person name="Varghese N."/>
            <person name="Submissions S."/>
        </authorList>
    </citation>
    <scope>NUCLEOTIDE SEQUENCE [LARGE SCALE GENOMIC DNA]</scope>
    <source>
        <strain evidence="6">DSM 11706</strain>
    </source>
</reference>
<sequence length="330" mass="36830">MENIRWGVLSTANIAQQQLIPAIGRADNAELIAISSRGSQVHPVASKLGIPKAYESYEELLNDSDIEAVYIPLPNHLHKEWVFKAAKQGKHILCEKPVALTAQEAEEMVEVCRESNVKFMEAFMYQLHPQHQRVKEIMASGEIGDIKLIKSSHSFHLQSRVDKFRMDKAKGGGSLYDVGCYSIHAIRYLLDAEPVSVQCFAELDPETGIDLSTFGYLNMGGGVRAIFDCSFDMTGRNEYEVIGTKGTIKVPFAFRPDNNGGVGKVITQVADIVREENIYGDLYRLEVEHFSKVIQMNSNPEITGVSTINNMQVIEACYHSIQTGELIEMK</sequence>
<organism evidence="5 6">
    <name type="scientific">Psychrobacillus psychrotolerans</name>
    <dbReference type="NCBI Taxonomy" id="126156"/>
    <lineage>
        <taxon>Bacteria</taxon>
        <taxon>Bacillati</taxon>
        <taxon>Bacillota</taxon>
        <taxon>Bacilli</taxon>
        <taxon>Bacillales</taxon>
        <taxon>Bacillaceae</taxon>
        <taxon>Psychrobacillus</taxon>
    </lineage>
</organism>
<dbReference type="EMBL" id="FOXU01000002">
    <property type="protein sequence ID" value="SFQ36157.1"/>
    <property type="molecule type" value="Genomic_DNA"/>
</dbReference>
<evidence type="ECO:0000259" key="4">
    <source>
        <dbReference type="Pfam" id="PF22725"/>
    </source>
</evidence>
<dbReference type="STRING" id="126156.SAMN05421670_1756"/>
<evidence type="ECO:0000313" key="5">
    <source>
        <dbReference type="EMBL" id="SFQ36157.1"/>
    </source>
</evidence>
<dbReference type="PANTHER" id="PTHR22604:SF105">
    <property type="entry name" value="TRANS-1,2-DIHYDROBENZENE-1,2-DIOL DEHYDROGENASE"/>
    <property type="match status" value="1"/>
</dbReference>
<dbReference type="Pfam" id="PF01408">
    <property type="entry name" value="GFO_IDH_MocA"/>
    <property type="match status" value="1"/>
</dbReference>
<dbReference type="OrthoDB" id="9815825at2"/>
<dbReference type="Gene3D" id="3.40.50.720">
    <property type="entry name" value="NAD(P)-binding Rossmann-like Domain"/>
    <property type="match status" value="1"/>
</dbReference>
<comment type="similarity">
    <text evidence="1">Belongs to the Gfo/Idh/MocA family.</text>
</comment>
<dbReference type="PANTHER" id="PTHR22604">
    <property type="entry name" value="OXIDOREDUCTASES"/>
    <property type="match status" value="1"/>
</dbReference>